<dbReference type="EMBL" id="CAXLJM020000068">
    <property type="protein sequence ID" value="CAL8124516.1"/>
    <property type="molecule type" value="Genomic_DNA"/>
</dbReference>
<keyword evidence="1" id="KW-0472">Membrane</keyword>
<name>A0ABP1RAF1_9HEXA</name>
<feature type="transmembrane region" description="Helical" evidence="1">
    <location>
        <begin position="90"/>
        <end position="108"/>
    </location>
</feature>
<gene>
    <name evidence="2" type="ORF">ODALV1_LOCUS20642</name>
</gene>
<proteinExistence type="predicted"/>
<evidence type="ECO:0008006" key="4">
    <source>
        <dbReference type="Google" id="ProtNLM"/>
    </source>
</evidence>
<comment type="caution">
    <text evidence="2">The sequence shown here is derived from an EMBL/GenBank/DDBJ whole genome shotgun (WGS) entry which is preliminary data.</text>
</comment>
<protein>
    <recommendedName>
        <fullName evidence="4">Gustatory receptor</fullName>
    </recommendedName>
</protein>
<keyword evidence="1" id="KW-1133">Transmembrane helix</keyword>
<evidence type="ECO:0000256" key="1">
    <source>
        <dbReference type="SAM" id="Phobius"/>
    </source>
</evidence>
<feature type="transmembrane region" description="Helical" evidence="1">
    <location>
        <begin position="276"/>
        <end position="299"/>
    </location>
</feature>
<keyword evidence="3" id="KW-1185">Reference proteome</keyword>
<evidence type="ECO:0000313" key="3">
    <source>
        <dbReference type="Proteomes" id="UP001642540"/>
    </source>
</evidence>
<feature type="transmembrane region" description="Helical" evidence="1">
    <location>
        <begin position="211"/>
        <end position="235"/>
    </location>
</feature>
<feature type="transmembrane region" description="Helical" evidence="1">
    <location>
        <begin position="151"/>
        <end position="172"/>
    </location>
</feature>
<feature type="transmembrane region" description="Helical" evidence="1">
    <location>
        <begin position="62"/>
        <end position="78"/>
    </location>
</feature>
<accession>A0ABP1RAF1</accession>
<keyword evidence="1" id="KW-0812">Transmembrane</keyword>
<organism evidence="2 3">
    <name type="scientific">Orchesella dallaii</name>
    <dbReference type="NCBI Taxonomy" id="48710"/>
    <lineage>
        <taxon>Eukaryota</taxon>
        <taxon>Metazoa</taxon>
        <taxon>Ecdysozoa</taxon>
        <taxon>Arthropoda</taxon>
        <taxon>Hexapoda</taxon>
        <taxon>Collembola</taxon>
        <taxon>Entomobryomorpha</taxon>
        <taxon>Entomobryoidea</taxon>
        <taxon>Orchesellidae</taxon>
        <taxon>Orchesellinae</taxon>
        <taxon>Orchesella</taxon>
    </lineage>
</organism>
<reference evidence="2 3" key="1">
    <citation type="submission" date="2024-08" db="EMBL/GenBank/DDBJ databases">
        <authorList>
            <person name="Cucini C."/>
            <person name="Frati F."/>
        </authorList>
    </citation>
    <scope>NUCLEOTIDE SEQUENCE [LARGE SCALE GENOMIC DNA]</scope>
</reference>
<evidence type="ECO:0000313" key="2">
    <source>
        <dbReference type="EMBL" id="CAL8124516.1"/>
    </source>
</evidence>
<sequence length="407" mass="46682">MKNVQTIFHLEMLSRLAIDGFHRMLKLGCYIKFIPYNWNDKKKKLSPSSRAGVRIFNFHKNVMYFLTVFAALRLYQAWERGVFPLQQKLLTSAWFHAYLLTSIGFIQFRSYKHEIMNFGNLVLGRLQNTSTNNPVKIPKHLKSMRRDKKRLSWHMYIGILLLVTNPGVHTLITSASPCAPHFISSCFFKCRTVEENAASLVEKAPFLVFEFYSISLFLYMGWFNWSCIILGLAMVTSELRAMRANEEALLDDKSATSNFRKLHIIVLTLNATFRPFLLCFSTILYSLVAQLIFGSIRLLPIHPRSNLMFPLCALRCGFEATTPLAMAGDVSQESENMLEKWREKMDSVIQKNSGKGKKGLRMVQKSCKRILCSAGSLYTFEHSIVLCSINNCIQLTLNLLVTFGKHV</sequence>
<dbReference type="Proteomes" id="UP001642540">
    <property type="component" value="Unassembled WGS sequence"/>
</dbReference>